<proteinExistence type="predicted"/>
<evidence type="ECO:0000313" key="2">
    <source>
        <dbReference type="Proteomes" id="UP000650467"/>
    </source>
</evidence>
<name>A0A835W0R2_CHLIN</name>
<dbReference type="AlphaFoldDB" id="A0A835W0R2"/>
<dbReference type="PANTHER" id="PTHR31535">
    <property type="match status" value="1"/>
</dbReference>
<organism evidence="1 2">
    <name type="scientific">Chlamydomonas incerta</name>
    <dbReference type="NCBI Taxonomy" id="51695"/>
    <lineage>
        <taxon>Eukaryota</taxon>
        <taxon>Viridiplantae</taxon>
        <taxon>Chlorophyta</taxon>
        <taxon>core chlorophytes</taxon>
        <taxon>Chlorophyceae</taxon>
        <taxon>CS clade</taxon>
        <taxon>Chlamydomonadales</taxon>
        <taxon>Chlamydomonadaceae</taxon>
        <taxon>Chlamydomonas</taxon>
    </lineage>
</organism>
<dbReference type="Gene3D" id="1.10.510.10">
    <property type="entry name" value="Transferase(Phosphotransferase) domain 1"/>
    <property type="match status" value="1"/>
</dbReference>
<comment type="caution">
    <text evidence="1">The sequence shown here is derived from an EMBL/GenBank/DDBJ whole genome shotgun (WGS) entry which is preliminary data.</text>
</comment>
<evidence type="ECO:0008006" key="3">
    <source>
        <dbReference type="Google" id="ProtNLM"/>
    </source>
</evidence>
<reference evidence="1" key="1">
    <citation type="journal article" date="2020" name="bioRxiv">
        <title>Comparative genomics of Chlamydomonas.</title>
        <authorList>
            <person name="Craig R.J."/>
            <person name="Hasan A.R."/>
            <person name="Ness R.W."/>
            <person name="Keightley P.D."/>
        </authorList>
    </citation>
    <scope>NUCLEOTIDE SEQUENCE</scope>
    <source>
        <strain evidence="1">SAG 7.73</strain>
    </source>
</reference>
<dbReference type="SUPFAM" id="SSF56112">
    <property type="entry name" value="Protein kinase-like (PK-like)"/>
    <property type="match status" value="1"/>
</dbReference>
<keyword evidence="2" id="KW-1185">Reference proteome</keyword>
<accession>A0A835W0R2</accession>
<dbReference type="InterPro" id="IPR011009">
    <property type="entry name" value="Kinase-like_dom_sf"/>
</dbReference>
<dbReference type="OrthoDB" id="2436248at2759"/>
<gene>
    <name evidence="1" type="ORF">HXX76_009369</name>
</gene>
<sequence length="649" mass="66574">MGLEDLEDEEKKLCYDALDKEGYGARTKRRAFLSLEDAELRDAGISRASVRKVLRLAMASAAGLGVGSAAGVGAAAGAGTTRAGDAGAAAGLGVGGAAGAGGPDTSTEYIRRVLLKPYTCGATDVGGGGGGGGLLMSAPAQAAAAAAVRLLGQPLGAKLPVLGWMSQSALASNSELGEYVVTAAAGDGLAAGAHNLCLITTAALNGTLHSQFGGSETMVTVQMALLVDTPLSLAAASLGLEVRLDRNTTDRSGATAQQLRPDFLCWVGNVLLFKGEEKANRSDLETAITELKSKMATSWNPALLPGVSMPCMFAYAAAGDAVQFFAITSGGGAVQATAISDLLNIGTPLGRIKVLHHTLNIVQALAAYAPRAPKISMALGGAVKVLGPDGTVLSSVEMYSDFVRKIVDLSQQRGTVMGYPELANMYRTIGGVRCPNLVRLHSGGSSCAGGGGSSIRLQADGTTLVLHLEPVGLPLHRAPASEADLRQAVRHVLTGVAALHAAGFVHRDIRWQNVIWLPAAASASTACSQQQPSAASSSSSSSSPPAGAGAYVLIDLEHAAPADCALDCRQPPYQLRTWPAADVLLDLDTGRYTRQSDLCLVAAALMANLPFALSDGGRDLRQQLATRHVLSAEAALQHAWLLDDTTAPC</sequence>
<protein>
    <recommendedName>
        <fullName evidence="3">Protein kinase domain-containing protein</fullName>
    </recommendedName>
</protein>
<dbReference type="EMBL" id="JAEHOC010000023">
    <property type="protein sequence ID" value="KAG2431876.1"/>
    <property type="molecule type" value="Genomic_DNA"/>
</dbReference>
<dbReference type="Proteomes" id="UP000650467">
    <property type="component" value="Unassembled WGS sequence"/>
</dbReference>
<evidence type="ECO:0000313" key="1">
    <source>
        <dbReference type="EMBL" id="KAG2431876.1"/>
    </source>
</evidence>
<dbReference type="PANTHER" id="PTHR31535:SF3">
    <property type="entry name" value="REGULATORY PROTEIN ZESTE"/>
    <property type="match status" value="1"/>
</dbReference>